<keyword evidence="2" id="KW-1185">Reference proteome</keyword>
<dbReference type="EMBL" id="CAUYUJ010006936">
    <property type="protein sequence ID" value="CAK0819086.1"/>
    <property type="molecule type" value="Genomic_DNA"/>
</dbReference>
<reference evidence="1" key="1">
    <citation type="submission" date="2023-10" db="EMBL/GenBank/DDBJ databases">
        <authorList>
            <person name="Chen Y."/>
            <person name="Shah S."/>
            <person name="Dougan E. K."/>
            <person name="Thang M."/>
            <person name="Chan C."/>
        </authorList>
    </citation>
    <scope>NUCLEOTIDE SEQUENCE [LARGE SCALE GENOMIC DNA]</scope>
</reference>
<comment type="caution">
    <text evidence="1">The sequence shown here is derived from an EMBL/GenBank/DDBJ whole genome shotgun (WGS) entry which is preliminary data.</text>
</comment>
<gene>
    <name evidence="1" type="ORF">PCOR1329_LOCUS21166</name>
</gene>
<evidence type="ECO:0000313" key="2">
    <source>
        <dbReference type="Proteomes" id="UP001189429"/>
    </source>
</evidence>
<evidence type="ECO:0000313" key="1">
    <source>
        <dbReference type="EMBL" id="CAK0819086.1"/>
    </source>
</evidence>
<evidence type="ECO:0008006" key="3">
    <source>
        <dbReference type="Google" id="ProtNLM"/>
    </source>
</evidence>
<organism evidence="1 2">
    <name type="scientific">Prorocentrum cordatum</name>
    <dbReference type="NCBI Taxonomy" id="2364126"/>
    <lineage>
        <taxon>Eukaryota</taxon>
        <taxon>Sar</taxon>
        <taxon>Alveolata</taxon>
        <taxon>Dinophyceae</taxon>
        <taxon>Prorocentrales</taxon>
        <taxon>Prorocentraceae</taxon>
        <taxon>Prorocentrum</taxon>
    </lineage>
</organism>
<name>A0ABN9RJQ8_9DINO</name>
<proteinExistence type="predicted"/>
<protein>
    <recommendedName>
        <fullName evidence="3">Peptidase A2 domain-containing protein</fullName>
    </recommendedName>
</protein>
<dbReference type="Proteomes" id="UP001189429">
    <property type="component" value="Unassembled WGS sequence"/>
</dbReference>
<sequence length="538" mass="60454">MENVTQVIPTWNGSAATWERYQQNVMNYVDGTKWEDRYLCGPRLVARLSGPAATACIGRPRGWLSSMWGADKLLEHLQQTVMRQPVEDVGHYMEEYFVKLRRRRGEGMAEYCLRVHESYQRLRVALSRMIGKTEIVKTPATTATTFDKWPVDAGSGSWHRIGGGEEGTVVDAEPDEVRDWEVEGGADGQDWWRQHRWWQGGWKDDHWPQRGFDRESQGTFPTQDLPEVLPSIVRGWYLLHRAGLDGGEIAAVIGSCRGDFTVDNVESALRTQWPSDENLKDRDYRKSKFIRQQVAAAAFYGEDAQTWNGEGEKFNGLVLTAEITDEDHVDLNNSVDLDDPEIKMAYIVSRTTEMGHGIMDSGATKTIGGIEAVEALNELLIARGHPPMEVDLTDRPVYKFGNGEVKRVLCRVKFKLQVKGVYVSFLVHAVDAPGIPILVSIETLRQLGAVIDFEAGIGVFKSIDPHRMISFQRSRTGHLLIDLTCDLLGDVGVTDRPGDCILSRGVASLSSQELCGNPAYYLLFETGNSRDLTEWFEI</sequence>
<accession>A0ABN9RJQ8</accession>